<evidence type="ECO:0000313" key="7">
    <source>
        <dbReference type="EMBL" id="RKP10031.1"/>
    </source>
</evidence>
<dbReference type="Pfam" id="PF10644">
    <property type="entry name" value="Misat_Tub_SegII"/>
    <property type="match status" value="1"/>
</dbReference>
<comment type="subcellular location">
    <subcellularLocation>
        <location evidence="2">Mitochondrion</location>
    </subcellularLocation>
</comment>
<dbReference type="PANTHER" id="PTHR13391">
    <property type="entry name" value="MITOCHONDRIAL DISTRIBUTION REGULATOR MISATO"/>
    <property type="match status" value="1"/>
</dbReference>
<dbReference type="PANTHER" id="PTHR13391:SF0">
    <property type="entry name" value="PROTEIN MISATO HOMOLOG 1"/>
    <property type="match status" value="1"/>
</dbReference>
<evidence type="ECO:0000256" key="4">
    <source>
        <dbReference type="ARBA" id="ARBA00023128"/>
    </source>
</evidence>
<dbReference type="Proteomes" id="UP000271241">
    <property type="component" value="Unassembled WGS sequence"/>
</dbReference>
<proteinExistence type="inferred from homology"/>
<evidence type="ECO:0000256" key="2">
    <source>
        <dbReference type="ARBA" id="ARBA00004173"/>
    </source>
</evidence>
<reference evidence="8" key="1">
    <citation type="journal article" date="2018" name="Nat. Microbiol.">
        <title>Leveraging single-cell genomics to expand the fungal tree of life.</title>
        <authorList>
            <person name="Ahrendt S.R."/>
            <person name="Quandt C.A."/>
            <person name="Ciobanu D."/>
            <person name="Clum A."/>
            <person name="Salamov A."/>
            <person name="Andreopoulos B."/>
            <person name="Cheng J.F."/>
            <person name="Woyke T."/>
            <person name="Pelin A."/>
            <person name="Henrissat B."/>
            <person name="Reynolds N.K."/>
            <person name="Benny G.L."/>
            <person name="Smith M.E."/>
            <person name="James T.Y."/>
            <person name="Grigoriev I.V."/>
        </authorList>
    </citation>
    <scope>NUCLEOTIDE SEQUENCE [LARGE SCALE GENOMIC DNA]</scope>
    <source>
        <strain evidence="8">RSA 1356</strain>
    </source>
</reference>
<dbReference type="EMBL" id="KZ992474">
    <property type="protein sequence ID" value="RKP10031.1"/>
    <property type="molecule type" value="Genomic_DNA"/>
</dbReference>
<keyword evidence="4" id="KW-0496">Mitochondrion</keyword>
<dbReference type="InterPro" id="IPR019605">
    <property type="entry name" value="Misato_II_tubulin-like"/>
</dbReference>
<dbReference type="InterPro" id="IPR036525">
    <property type="entry name" value="Tubulin/FtsZ_GTPase_sf"/>
</dbReference>
<evidence type="ECO:0000313" key="8">
    <source>
        <dbReference type="Proteomes" id="UP000271241"/>
    </source>
</evidence>
<gene>
    <name evidence="7" type="ORF">THASP1DRAFT_28182</name>
</gene>
<dbReference type="GO" id="GO:0007005">
    <property type="term" value="P:mitochondrion organization"/>
    <property type="evidence" value="ECO:0007669"/>
    <property type="project" value="InterPro"/>
</dbReference>
<dbReference type="SUPFAM" id="SSF52490">
    <property type="entry name" value="Tubulin nucleotide-binding domain-like"/>
    <property type="match status" value="1"/>
</dbReference>
<dbReference type="Gene3D" id="3.40.50.1440">
    <property type="entry name" value="Tubulin/FtsZ, GTPase domain"/>
    <property type="match status" value="1"/>
</dbReference>
<comment type="function">
    <text evidence="1">Involved in the partitioning of the mitochondrial organelle and mitochondrial DNA (mtDNA) inheritance.</text>
</comment>
<sequence length="533" mass="58419">MNQGTRELLTLQIGPYANYVGTHFWNAQDIDAPDGTTGILNHNVLFQAGETQKGEGTLTPRLIVVDAKENLGYLSSAATLYHDQEQDEITPAWSGNVNAIRQPRAPKHAYIHDLDVDEQQDTLPTVAQQTAVYNFEQTVHAWPDYLRLYLHPKSLGGGVLPRNTRLDWFHQASDVWQQTDALDTLLDDELRWFAEGCDHLQGFQVMTDVLNGYGGYASKLLSELRDEYGKTPMLVFGVSSPKEAEQTDMARHRRAVNAGSSVAALSSLATTYVPLCIPTDSRRPSYMLPPHPSHYATSALLAMGIDAVTMNLRTTNLSDIAALINQREINNIASLDIALPFLASGQHQSWEAVAETLARPGTFTPLLPKYVPSVRSVSYAHASVFCSGQPSVLPMSTSARGDVSGNIDALNGLIRHSLVRASQCLDVNVACLPELYRFPVTFPNLLARHQTLCKSLKNADPPDARQDALVARLHASTEVADTLEDLCARLRSTASRSTAAAFGVDRDDYDETLQAVVGAWEAYRSDTADGMEA</sequence>
<dbReference type="AlphaFoldDB" id="A0A4P9XWM4"/>
<comment type="similarity">
    <text evidence="3">Belongs to the misato family.</text>
</comment>
<feature type="domain" description="DML1/Misato tubulin" evidence="6">
    <location>
        <begin position="137"/>
        <end position="313"/>
    </location>
</feature>
<evidence type="ECO:0000256" key="1">
    <source>
        <dbReference type="ARBA" id="ARBA00003757"/>
    </source>
</evidence>
<protein>
    <submittedName>
        <fullName evidence="7">Tubulin domain-containing protein</fullName>
    </submittedName>
</protein>
<dbReference type="OrthoDB" id="271881at2759"/>
<dbReference type="Pfam" id="PF14881">
    <property type="entry name" value="Tubulin_3"/>
    <property type="match status" value="1"/>
</dbReference>
<evidence type="ECO:0000256" key="3">
    <source>
        <dbReference type="ARBA" id="ARBA00008507"/>
    </source>
</evidence>
<organism evidence="7 8">
    <name type="scientific">Thamnocephalis sphaerospora</name>
    <dbReference type="NCBI Taxonomy" id="78915"/>
    <lineage>
        <taxon>Eukaryota</taxon>
        <taxon>Fungi</taxon>
        <taxon>Fungi incertae sedis</taxon>
        <taxon>Zoopagomycota</taxon>
        <taxon>Zoopagomycotina</taxon>
        <taxon>Zoopagomycetes</taxon>
        <taxon>Zoopagales</taxon>
        <taxon>Sigmoideomycetaceae</taxon>
        <taxon>Thamnocephalis</taxon>
    </lineage>
</organism>
<dbReference type="InterPro" id="IPR049942">
    <property type="entry name" value="DML1/Misato"/>
</dbReference>
<evidence type="ECO:0000259" key="6">
    <source>
        <dbReference type="Pfam" id="PF14881"/>
    </source>
</evidence>
<feature type="domain" description="Misato Segment II tubulin-like" evidence="5">
    <location>
        <begin position="6"/>
        <end position="115"/>
    </location>
</feature>
<dbReference type="GO" id="GO:0005739">
    <property type="term" value="C:mitochondrion"/>
    <property type="evidence" value="ECO:0007669"/>
    <property type="project" value="UniProtKB-SubCell"/>
</dbReference>
<evidence type="ECO:0000259" key="5">
    <source>
        <dbReference type="Pfam" id="PF10644"/>
    </source>
</evidence>
<name>A0A4P9XWM4_9FUNG</name>
<accession>A0A4P9XWM4</accession>
<dbReference type="InterPro" id="IPR029209">
    <property type="entry name" value="DML1/Misato_tubulin"/>
</dbReference>
<keyword evidence="8" id="KW-1185">Reference proteome</keyword>